<feature type="domain" description="Disease resistance protein winged helix" evidence="9">
    <location>
        <begin position="438"/>
        <end position="509"/>
    </location>
</feature>
<reference evidence="13" key="2">
    <citation type="journal article" date="2012" name="Nature">
        <title>A physical, genetic and functional sequence assembly of the barley genome.</title>
        <authorList>
            <consortium name="The International Barley Genome Sequencing Consortium"/>
            <person name="Mayer K.F."/>
            <person name="Waugh R."/>
            <person name="Brown J.W."/>
            <person name="Schulman A."/>
            <person name="Langridge P."/>
            <person name="Platzer M."/>
            <person name="Fincher G.B."/>
            <person name="Muehlbauer G.J."/>
            <person name="Sato K."/>
            <person name="Close T.J."/>
            <person name="Wise R.P."/>
            <person name="Stein N."/>
        </authorList>
    </citation>
    <scope>NUCLEOTIDE SEQUENCE [LARGE SCALE GENOMIC DNA]</scope>
    <source>
        <strain evidence="13">cv. Morex</strain>
    </source>
</reference>
<feature type="domain" description="NB-ARC" evidence="7">
    <location>
        <begin position="179"/>
        <end position="350"/>
    </location>
</feature>
<comment type="similarity">
    <text evidence="1">Belongs to the disease resistance NB-LRR family.</text>
</comment>
<dbReference type="InterPro" id="IPR032675">
    <property type="entry name" value="LRR_dom_sf"/>
</dbReference>
<dbReference type="SUPFAM" id="SSF52540">
    <property type="entry name" value="P-loop containing nucleoside triphosphate hydrolases"/>
    <property type="match status" value="1"/>
</dbReference>
<dbReference type="GeneID" id="123404652"/>
<reference evidence="11" key="1">
    <citation type="journal article" date="2011" name="Plant Physiol.">
        <title>Comprehensive sequence analysis of 24,783 barley full-length cDNAs derived from 12 clone libraries.</title>
        <authorList>
            <person name="Matsumoto T."/>
            <person name="Tanaka T."/>
            <person name="Sakai H."/>
            <person name="Amano N."/>
            <person name="Kanamori H."/>
            <person name="Kurita K."/>
            <person name="Kikuta A."/>
            <person name="Kamiya K."/>
            <person name="Yamamoto M."/>
            <person name="Ikawa H."/>
            <person name="Fujii N."/>
            <person name="Hori K."/>
            <person name="Itoh T."/>
            <person name="Sato K."/>
        </authorList>
    </citation>
    <scope>NUCLEOTIDE SEQUENCE</scope>
</reference>
<evidence type="ECO:0000313" key="13">
    <source>
        <dbReference type="Proteomes" id="UP000011116"/>
    </source>
</evidence>
<dbReference type="OrthoDB" id="638336at2759"/>
<dbReference type="Gene3D" id="3.40.50.300">
    <property type="entry name" value="P-loop containing nucleotide triphosphate hydrolases"/>
    <property type="match status" value="1"/>
</dbReference>
<keyword evidence="5" id="KW-0611">Plant defense</keyword>
<evidence type="ECO:0000256" key="5">
    <source>
        <dbReference type="ARBA" id="ARBA00022821"/>
    </source>
</evidence>
<dbReference type="ExpressionAtlas" id="F2ECR4">
    <property type="expression patterns" value="baseline and differential"/>
</dbReference>
<evidence type="ECO:0000256" key="6">
    <source>
        <dbReference type="ARBA" id="ARBA00023054"/>
    </source>
</evidence>
<dbReference type="AlphaFoldDB" id="F2ECR4"/>
<dbReference type="Pfam" id="PF00931">
    <property type="entry name" value="NB-ARC"/>
    <property type="match status" value="1"/>
</dbReference>
<protein>
    <submittedName>
        <fullName evidence="11">Predicted protein</fullName>
    </submittedName>
</protein>
<name>F2ECR4_HORVV</name>
<evidence type="ECO:0000313" key="11">
    <source>
        <dbReference type="EMBL" id="BAK05136.1"/>
    </source>
</evidence>
<dbReference type="InterPro" id="IPR027417">
    <property type="entry name" value="P-loop_NTPase"/>
</dbReference>
<keyword evidence="13" id="KW-1185">Reference proteome</keyword>
<dbReference type="EMBL" id="AK373939">
    <property type="protein sequence ID" value="BAK05136.1"/>
    <property type="molecule type" value="mRNA"/>
</dbReference>
<dbReference type="Proteomes" id="UP000011116">
    <property type="component" value="Chromosome 6H"/>
</dbReference>
<evidence type="ECO:0000256" key="1">
    <source>
        <dbReference type="ARBA" id="ARBA00008894"/>
    </source>
</evidence>
<dbReference type="KEGG" id="hvg:123404652"/>
<dbReference type="GO" id="GO:0042742">
    <property type="term" value="P:defense response to bacterium"/>
    <property type="evidence" value="ECO:0007669"/>
    <property type="project" value="UniProtKB-ARBA"/>
</dbReference>
<dbReference type="InterPro" id="IPR036388">
    <property type="entry name" value="WH-like_DNA-bd_sf"/>
</dbReference>
<dbReference type="InterPro" id="IPR044974">
    <property type="entry name" value="Disease_R_plants"/>
</dbReference>
<evidence type="ECO:0000259" key="7">
    <source>
        <dbReference type="Pfam" id="PF00931"/>
    </source>
</evidence>
<dbReference type="InterPro" id="IPR055414">
    <property type="entry name" value="LRR_R13L4/SHOC2-like"/>
</dbReference>
<dbReference type="GO" id="GO:0009626">
    <property type="term" value="P:plant-type hypersensitive response"/>
    <property type="evidence" value="ECO:0007669"/>
    <property type="project" value="UniProtKB-ARBA"/>
</dbReference>
<dbReference type="STRING" id="112509.F2ECR4"/>
<dbReference type="Gene3D" id="1.10.8.430">
    <property type="entry name" value="Helical domain of apoptotic protease-activating factors"/>
    <property type="match status" value="1"/>
</dbReference>
<dbReference type="SMR" id="F2ECR4"/>
<dbReference type="PANTHER" id="PTHR23155">
    <property type="entry name" value="DISEASE RESISTANCE PROTEIN RP"/>
    <property type="match status" value="1"/>
</dbReference>
<dbReference type="Gramene" id="HORVU.MOREX.r2.6HG0517690.1">
    <property type="protein sequence ID" value="HORVU.MOREX.r2.6HG0517690.1"/>
    <property type="gene ID" value="HORVU.MOREX.r2.6HG0517690"/>
</dbReference>
<dbReference type="PANTHER" id="PTHR23155:SF1107">
    <property type="entry name" value="OS08G0373000 PROTEIN"/>
    <property type="match status" value="1"/>
</dbReference>
<evidence type="ECO:0000256" key="4">
    <source>
        <dbReference type="ARBA" id="ARBA00022741"/>
    </source>
</evidence>
<dbReference type="OMA" id="CITEHRE"/>
<dbReference type="InterPro" id="IPR038005">
    <property type="entry name" value="RX-like_CC"/>
</dbReference>
<reference evidence="12" key="4">
    <citation type="submission" date="2022-01" db="UniProtKB">
        <authorList>
            <consortium name="EnsemblPlants"/>
        </authorList>
    </citation>
    <scope>IDENTIFICATION</scope>
    <source>
        <strain evidence="12">subsp. vulgare</strain>
    </source>
</reference>
<proteinExistence type="evidence at transcript level"/>
<keyword evidence="4" id="KW-0547">Nucleotide-binding</keyword>
<dbReference type="InterPro" id="IPR058922">
    <property type="entry name" value="WHD_DRP"/>
</dbReference>
<reference evidence="12" key="3">
    <citation type="submission" date="2020-10" db="EMBL/GenBank/DDBJ databases">
        <authorList>
            <person name="Scholz U."/>
            <person name="Mascher M."/>
            <person name="Fiebig A."/>
        </authorList>
    </citation>
    <scope>NUCLEOTIDE SEQUENCE [LARGE SCALE GENOMIC DNA]</scope>
    <source>
        <strain evidence="12">cv. Morex</strain>
    </source>
</reference>
<gene>
    <name evidence="12" type="primary">LOC123404652</name>
</gene>
<evidence type="ECO:0000256" key="3">
    <source>
        <dbReference type="ARBA" id="ARBA00022737"/>
    </source>
</evidence>
<evidence type="ECO:0000259" key="9">
    <source>
        <dbReference type="Pfam" id="PF23559"/>
    </source>
</evidence>
<evidence type="ECO:0000259" key="8">
    <source>
        <dbReference type="Pfam" id="PF18052"/>
    </source>
</evidence>
<dbReference type="FunFam" id="3.40.50.300:FF:001091">
    <property type="entry name" value="Probable disease resistance protein At1g61300"/>
    <property type="match status" value="1"/>
</dbReference>
<dbReference type="Pfam" id="PF23598">
    <property type="entry name" value="LRR_14"/>
    <property type="match status" value="1"/>
</dbReference>
<dbReference type="SUPFAM" id="SSF52058">
    <property type="entry name" value="L domain-like"/>
    <property type="match status" value="1"/>
</dbReference>
<keyword evidence="6" id="KW-0175">Coiled coil</keyword>
<dbReference type="PRINTS" id="PR00364">
    <property type="entry name" value="DISEASERSIST"/>
</dbReference>
<dbReference type="InterPro" id="IPR041118">
    <property type="entry name" value="Rx_N"/>
</dbReference>
<keyword evidence="3" id="KW-0677">Repeat</keyword>
<dbReference type="InterPro" id="IPR002182">
    <property type="entry name" value="NB-ARC"/>
</dbReference>
<dbReference type="Pfam" id="PF23559">
    <property type="entry name" value="WHD_DRP"/>
    <property type="match status" value="1"/>
</dbReference>
<dbReference type="Gene3D" id="1.10.10.10">
    <property type="entry name" value="Winged helix-like DNA-binding domain superfamily/Winged helix DNA-binding domain"/>
    <property type="match status" value="1"/>
</dbReference>
<dbReference type="GO" id="GO:0002758">
    <property type="term" value="P:innate immune response-activating signaling pathway"/>
    <property type="evidence" value="ECO:0007669"/>
    <property type="project" value="UniProtKB-ARBA"/>
</dbReference>
<evidence type="ECO:0000256" key="2">
    <source>
        <dbReference type="ARBA" id="ARBA00022614"/>
    </source>
</evidence>
<accession>F2ECR4</accession>
<feature type="domain" description="Disease resistance N-terminal" evidence="8">
    <location>
        <begin position="12"/>
        <end position="91"/>
    </location>
</feature>
<dbReference type="EnsemblPlants" id="HORVU.MOREX.r3.6HG0623900.1">
    <property type="protein sequence ID" value="HORVU.MOREX.r3.6HG0623900.1"/>
    <property type="gene ID" value="HORVU.MOREX.r3.6HG0623900"/>
</dbReference>
<sequence>MEPVLVSAATGALKPVLEKLATLVGDKYKRFKHVHREVSLLRDELATMHAFLLEMLEEESPNERDKLWMKEVRELSYDMEDCVDDFIQDIESDGFIEEMKNWLGMMMARGRTASEIHGLKKQVIELSKRNGRYKTEVRQSNASHKVKEDFSQTMNKGTLHARALVRLNSTPVAIDKPKAEIIKLLTEVDGCGSPEQLKIVSIVGSGGMGKTTLANQVYQELKVGFQCLAFLSVSRSPNMMNILRRILSQVSRQPYANTIEGSEEDLVLKINEFLQDKRYFIVVDDIWSVDTWDIIKRVFPKTSIGSRIITTTRINAVAKSCRSSFNGHIHDIGPLDIEHSRQVFCRIVFGPKEHCPSHLEEVLNQILKKCDGLPLAIIAISGLLANKESTVSKWNEVKDSIGRALERNNSVENMMKILSLSYFDLPSDLKTCLLYLSIFPEDTIIEKKNLIRRWIAEGIIHKDSRYTIHEVGEMYFNELVNRCLVQPVKDRYDHKVTRCRVHDVILDFIVSKSIEDNFITLVGVPCVPINDKMKVRRLSLQNGGEGNSTLPKHLVLSHARSLSVFGNTDGIPPLNVFIHLRILDFGGIKQLKEHYLTNIGMLLHLRYINLRGTGVSKLPKGIRHLRYLEMLDLRSTEVGELPASLLNLRKLVYLLTDGAVKFPDGIMKLEALEVLKRVRVFSQTSNFLQELGQLKNLRKLFITLQDDSSTRRETEEINELYKVTASSLRSLVSLNLRSLKIMSGGSFLQQEPLCPAMLNLQKLILIRSPVQQVPEWMLLLVNLQELRIEVEGIRQKDLCILGSLPALLILEVEARGCSKDAKLTVGGEVGFPCLLKFLYYIAGEGMNLMFTTGSMPMLEMLKIYFEPDETKALATGAFEFGLGNLPRLATVEVGGLTRASRVVQAAAKACLERAVRAHPNRPALLNDTLRAHPARRFRP</sequence>
<dbReference type="Pfam" id="PF18052">
    <property type="entry name" value="Rx_N"/>
    <property type="match status" value="1"/>
</dbReference>
<evidence type="ECO:0000259" key="10">
    <source>
        <dbReference type="Pfam" id="PF23598"/>
    </source>
</evidence>
<dbReference type="Gene3D" id="1.20.5.4130">
    <property type="match status" value="1"/>
</dbReference>
<dbReference type="GO" id="GO:0043531">
    <property type="term" value="F:ADP binding"/>
    <property type="evidence" value="ECO:0007669"/>
    <property type="project" value="InterPro"/>
</dbReference>
<keyword evidence="2" id="KW-0433">Leucine-rich repeat</keyword>
<dbReference type="Gene3D" id="3.80.10.10">
    <property type="entry name" value="Ribonuclease Inhibitor"/>
    <property type="match status" value="1"/>
</dbReference>
<organism evidence="11">
    <name type="scientific">Hordeum vulgare subsp. vulgare</name>
    <name type="common">Domesticated barley</name>
    <dbReference type="NCBI Taxonomy" id="112509"/>
    <lineage>
        <taxon>Eukaryota</taxon>
        <taxon>Viridiplantae</taxon>
        <taxon>Streptophyta</taxon>
        <taxon>Embryophyta</taxon>
        <taxon>Tracheophyta</taxon>
        <taxon>Spermatophyta</taxon>
        <taxon>Magnoliopsida</taxon>
        <taxon>Liliopsida</taxon>
        <taxon>Poales</taxon>
        <taxon>Poaceae</taxon>
        <taxon>BOP clade</taxon>
        <taxon>Pooideae</taxon>
        <taxon>Triticodae</taxon>
        <taxon>Triticeae</taxon>
        <taxon>Hordeinae</taxon>
        <taxon>Hordeum</taxon>
    </lineage>
</organism>
<dbReference type="RefSeq" id="XP_044954526.1">
    <property type="nucleotide sequence ID" value="XM_045098591.1"/>
</dbReference>
<feature type="domain" description="Disease resistance R13L4/SHOC-2-like LRR" evidence="10">
    <location>
        <begin position="558"/>
        <end position="924"/>
    </location>
</feature>
<dbReference type="FunFam" id="1.10.10.10:FF:000322">
    <property type="entry name" value="Probable disease resistance protein At1g63360"/>
    <property type="match status" value="1"/>
</dbReference>
<dbReference type="Gramene" id="HORVU.MOREX.r3.6HG0623900.1">
    <property type="protein sequence ID" value="HORVU.MOREX.r3.6HG0623900.1"/>
    <property type="gene ID" value="HORVU.MOREX.r3.6HG0623900"/>
</dbReference>
<evidence type="ECO:0000313" key="12">
    <source>
        <dbReference type="EnsemblPlants" id="HORVU.MOREX.r3.6HG0623900.1"/>
    </source>
</evidence>
<dbReference type="CDD" id="cd14798">
    <property type="entry name" value="RX-CC_like"/>
    <property type="match status" value="1"/>
</dbReference>
<dbReference type="InterPro" id="IPR042197">
    <property type="entry name" value="Apaf_helical"/>
</dbReference>